<gene>
    <name evidence="2" type="ORF">CRENBAI_020929</name>
</gene>
<organism evidence="2 3">
    <name type="scientific">Crenichthys baileyi</name>
    <name type="common">White River springfish</name>
    <dbReference type="NCBI Taxonomy" id="28760"/>
    <lineage>
        <taxon>Eukaryota</taxon>
        <taxon>Metazoa</taxon>
        <taxon>Chordata</taxon>
        <taxon>Craniata</taxon>
        <taxon>Vertebrata</taxon>
        <taxon>Euteleostomi</taxon>
        <taxon>Actinopterygii</taxon>
        <taxon>Neopterygii</taxon>
        <taxon>Teleostei</taxon>
        <taxon>Neoteleostei</taxon>
        <taxon>Acanthomorphata</taxon>
        <taxon>Ovalentaria</taxon>
        <taxon>Atherinomorphae</taxon>
        <taxon>Cyprinodontiformes</taxon>
        <taxon>Goodeidae</taxon>
        <taxon>Crenichthys</taxon>
    </lineage>
</organism>
<evidence type="ECO:0000256" key="1">
    <source>
        <dbReference type="SAM" id="MobiDB-lite"/>
    </source>
</evidence>
<comment type="caution">
    <text evidence="2">The sequence shown here is derived from an EMBL/GenBank/DDBJ whole genome shotgun (WGS) entry which is preliminary data.</text>
</comment>
<dbReference type="Proteomes" id="UP001311232">
    <property type="component" value="Unassembled WGS sequence"/>
</dbReference>
<protein>
    <submittedName>
        <fullName evidence="2">Uncharacterized protein</fullName>
    </submittedName>
</protein>
<feature type="compositionally biased region" description="Basic and acidic residues" evidence="1">
    <location>
        <begin position="1"/>
        <end position="19"/>
    </location>
</feature>
<dbReference type="AlphaFoldDB" id="A0AAV9RWV9"/>
<reference evidence="2 3" key="1">
    <citation type="submission" date="2021-06" db="EMBL/GenBank/DDBJ databases">
        <authorList>
            <person name="Palmer J.M."/>
        </authorList>
    </citation>
    <scope>NUCLEOTIDE SEQUENCE [LARGE SCALE GENOMIC DNA]</scope>
    <source>
        <strain evidence="2 3">MEX-2019</strain>
        <tissue evidence="2">Muscle</tissue>
    </source>
</reference>
<evidence type="ECO:0000313" key="2">
    <source>
        <dbReference type="EMBL" id="KAK5613506.1"/>
    </source>
</evidence>
<name>A0AAV9RWV9_9TELE</name>
<accession>A0AAV9RWV9</accession>
<feature type="region of interest" description="Disordered" evidence="1">
    <location>
        <begin position="1"/>
        <end position="42"/>
    </location>
</feature>
<keyword evidence="3" id="KW-1185">Reference proteome</keyword>
<proteinExistence type="predicted"/>
<sequence length="102" mass="12101">MEKPQWHDQNDLNHDRTAAEIHGGALEGGTGTRGTQESRRRRRPMLSFRRWALYPVVWSSKARQVHLSLVREVGNRNKRRAFLDHLLRELEDWTMTDLDLLR</sequence>
<evidence type="ECO:0000313" key="3">
    <source>
        <dbReference type="Proteomes" id="UP001311232"/>
    </source>
</evidence>
<dbReference type="EMBL" id="JAHHUM010001209">
    <property type="protein sequence ID" value="KAK5613506.1"/>
    <property type="molecule type" value="Genomic_DNA"/>
</dbReference>